<evidence type="ECO:0000256" key="1">
    <source>
        <dbReference type="SAM" id="Phobius"/>
    </source>
</evidence>
<keyword evidence="1" id="KW-0812">Transmembrane</keyword>
<feature type="transmembrane region" description="Helical" evidence="1">
    <location>
        <begin position="188"/>
        <end position="211"/>
    </location>
</feature>
<feature type="transmembrane region" description="Helical" evidence="1">
    <location>
        <begin position="231"/>
        <end position="251"/>
    </location>
</feature>
<dbReference type="EMBL" id="KV425911">
    <property type="protein sequence ID" value="KZV99267.1"/>
    <property type="molecule type" value="Genomic_DNA"/>
</dbReference>
<accession>A0A165MHE3</accession>
<organism evidence="2 3">
    <name type="scientific">Exidia glandulosa HHB12029</name>
    <dbReference type="NCBI Taxonomy" id="1314781"/>
    <lineage>
        <taxon>Eukaryota</taxon>
        <taxon>Fungi</taxon>
        <taxon>Dikarya</taxon>
        <taxon>Basidiomycota</taxon>
        <taxon>Agaricomycotina</taxon>
        <taxon>Agaricomycetes</taxon>
        <taxon>Auriculariales</taxon>
        <taxon>Exidiaceae</taxon>
        <taxon>Exidia</taxon>
    </lineage>
</organism>
<keyword evidence="1" id="KW-0472">Membrane</keyword>
<gene>
    <name evidence="2" type="ORF">EXIGLDRAFT_250542</name>
</gene>
<reference evidence="2 3" key="1">
    <citation type="journal article" date="2016" name="Mol. Biol. Evol.">
        <title>Comparative Genomics of Early-Diverging Mushroom-Forming Fungi Provides Insights into the Origins of Lignocellulose Decay Capabilities.</title>
        <authorList>
            <person name="Nagy L.G."/>
            <person name="Riley R."/>
            <person name="Tritt A."/>
            <person name="Adam C."/>
            <person name="Daum C."/>
            <person name="Floudas D."/>
            <person name="Sun H."/>
            <person name="Yadav J.S."/>
            <person name="Pangilinan J."/>
            <person name="Larsson K.H."/>
            <person name="Matsuura K."/>
            <person name="Barry K."/>
            <person name="Labutti K."/>
            <person name="Kuo R."/>
            <person name="Ohm R.A."/>
            <person name="Bhattacharya S.S."/>
            <person name="Shirouzu T."/>
            <person name="Yoshinaga Y."/>
            <person name="Martin F.M."/>
            <person name="Grigoriev I.V."/>
            <person name="Hibbett D.S."/>
        </authorList>
    </citation>
    <scope>NUCLEOTIDE SEQUENCE [LARGE SCALE GENOMIC DNA]</scope>
    <source>
        <strain evidence="2 3">HHB12029</strain>
    </source>
</reference>
<evidence type="ECO:0000313" key="2">
    <source>
        <dbReference type="EMBL" id="KZV99267.1"/>
    </source>
</evidence>
<dbReference type="STRING" id="1314781.A0A165MHE3"/>
<keyword evidence="3" id="KW-1185">Reference proteome</keyword>
<feature type="transmembrane region" description="Helical" evidence="1">
    <location>
        <begin position="163"/>
        <end position="181"/>
    </location>
</feature>
<dbReference type="OrthoDB" id="2796825at2759"/>
<dbReference type="InParanoid" id="A0A165MHE3"/>
<feature type="transmembrane region" description="Helical" evidence="1">
    <location>
        <begin position="77"/>
        <end position="97"/>
    </location>
</feature>
<sequence length="314" mass="34953">MHLIETDVRLGILRVDPTQLCQQFLTAVPCASPDNLVHIIIMSDAGGMPEMPVGPFTPDESSFELWLERSNFVGGELAAVAYGMHALLFGLCVYVMTQRRADLKMYRWSLVYIFALFICGTLNLAFGIKWNQMIWIDNRNFPGGPNAFVGMMFSDPINVASNAAYVTGAILADAFVLWRCFVIWNRNFLVIIFPAFMFLGTVVCGIIALFQASQPGANLWTRVTVNFLIPYFSLSIALNIIVTLMIVGYLLGHRRSIQATIGKQHAKQYTSIIAMVTESAALYSAFSLIFIIAYGRNDPAQNLFLPVLGQVQVR</sequence>
<evidence type="ECO:0000313" key="3">
    <source>
        <dbReference type="Proteomes" id="UP000077266"/>
    </source>
</evidence>
<protein>
    <submittedName>
        <fullName evidence="2">Uncharacterized protein</fullName>
    </submittedName>
</protein>
<keyword evidence="1" id="KW-1133">Transmembrane helix</keyword>
<dbReference type="Proteomes" id="UP000077266">
    <property type="component" value="Unassembled WGS sequence"/>
</dbReference>
<dbReference type="AlphaFoldDB" id="A0A165MHE3"/>
<name>A0A165MHE3_EXIGL</name>
<feature type="transmembrane region" description="Helical" evidence="1">
    <location>
        <begin position="272"/>
        <end position="295"/>
    </location>
</feature>
<feature type="transmembrane region" description="Helical" evidence="1">
    <location>
        <begin position="109"/>
        <end position="128"/>
    </location>
</feature>
<proteinExistence type="predicted"/>